<dbReference type="STRING" id="366394.Smed_1911"/>
<evidence type="ECO:0008006" key="4">
    <source>
        <dbReference type="Google" id="ProtNLM"/>
    </source>
</evidence>
<organism evidence="2 3">
    <name type="scientific">Sinorhizobium medicae (strain WSM419)</name>
    <name type="common">Ensifer medicae</name>
    <dbReference type="NCBI Taxonomy" id="366394"/>
    <lineage>
        <taxon>Bacteria</taxon>
        <taxon>Pseudomonadati</taxon>
        <taxon>Pseudomonadota</taxon>
        <taxon>Alphaproteobacteria</taxon>
        <taxon>Hyphomicrobiales</taxon>
        <taxon>Rhizobiaceae</taxon>
        <taxon>Sinorhizobium/Ensifer group</taxon>
        <taxon>Sinorhizobium</taxon>
    </lineage>
</organism>
<evidence type="ECO:0000256" key="1">
    <source>
        <dbReference type="SAM" id="MobiDB-lite"/>
    </source>
</evidence>
<dbReference type="HOGENOM" id="CLU_094523_0_0_5"/>
<evidence type="ECO:0000313" key="2">
    <source>
        <dbReference type="EMBL" id="ABR60745.1"/>
    </source>
</evidence>
<name>A6UAR5_SINMW</name>
<dbReference type="EMBL" id="CP000738">
    <property type="protein sequence ID" value="ABR60745.1"/>
    <property type="molecule type" value="Genomic_DNA"/>
</dbReference>
<dbReference type="InterPro" id="IPR029063">
    <property type="entry name" value="SAM-dependent_MTases_sf"/>
</dbReference>
<protein>
    <recommendedName>
        <fullName evidence="4">Methyltransferase</fullName>
    </recommendedName>
</protein>
<dbReference type="AlphaFoldDB" id="A6UAR5"/>
<dbReference type="OrthoDB" id="1079385at2"/>
<dbReference type="KEGG" id="smd:Smed_1911"/>
<dbReference type="PATRIC" id="fig|366394.8.peg.5057"/>
<gene>
    <name evidence="2" type="ordered locus">Smed_1911</name>
</gene>
<feature type="region of interest" description="Disordered" evidence="1">
    <location>
        <begin position="1"/>
        <end position="22"/>
    </location>
</feature>
<feature type="compositionally biased region" description="Polar residues" evidence="1">
    <location>
        <begin position="1"/>
        <end position="13"/>
    </location>
</feature>
<accession>A6UAR5</accession>
<dbReference type="SUPFAM" id="SSF53335">
    <property type="entry name" value="S-adenosyl-L-methionine-dependent methyltransferases"/>
    <property type="match status" value="1"/>
</dbReference>
<sequence length="215" mass="24076">MNQNTSSAVMQQRSEPDDSLDDFPTQPWATRALCFHVLAGYRLRDKTCWEPACNRGHMVDPLAESFGQVWASDVHNYGRGAQGDFLIPGMIPWDDGRGVDWIVTNPPFRLAEQFIARALDVATVGVAMIVRTSFLEGVGRYENLFSKNPPSIVAQFSERVPMVKGRLTATGSTATSYCWLVWLNGVTTTKLVWIPPCRKKLERADDYAAYREVTA</sequence>
<dbReference type="RefSeq" id="WP_011976044.1">
    <property type="nucleotide sequence ID" value="NC_009636.1"/>
</dbReference>
<dbReference type="eggNOG" id="COG2813">
    <property type="taxonomic scope" value="Bacteria"/>
</dbReference>
<dbReference type="Proteomes" id="UP000001108">
    <property type="component" value="Chromosome"/>
</dbReference>
<reference evidence="3" key="1">
    <citation type="submission" date="2007-06" db="EMBL/GenBank/DDBJ databases">
        <title>Complete sequence of Sinorhizobium medicae WSM419 chromosome.</title>
        <authorList>
            <consortium name="US DOE Joint Genome Institute"/>
            <person name="Copeland A."/>
            <person name="Lucas S."/>
            <person name="Lapidus A."/>
            <person name="Barry K."/>
            <person name="Glavina del Rio T."/>
            <person name="Dalin E."/>
            <person name="Tice H."/>
            <person name="Pitluck S."/>
            <person name="Chain P."/>
            <person name="Malfatti S."/>
            <person name="Shin M."/>
            <person name="Vergez L."/>
            <person name="Schmutz J."/>
            <person name="Larimer F."/>
            <person name="Land M."/>
            <person name="Hauser L."/>
            <person name="Kyrpides N."/>
            <person name="Mikhailova N."/>
            <person name="Reeve W.G."/>
            <person name="Richardson P."/>
        </authorList>
    </citation>
    <scope>NUCLEOTIDE SEQUENCE [LARGE SCALE GENOMIC DNA]</scope>
    <source>
        <strain evidence="3">WSM419</strain>
    </source>
</reference>
<evidence type="ECO:0000313" key="3">
    <source>
        <dbReference type="Proteomes" id="UP000001108"/>
    </source>
</evidence>
<proteinExistence type="predicted"/>
<reference evidence="2 3" key="2">
    <citation type="journal article" date="2010" name="Stand. Genomic Sci.">
        <title>Complete genome sequence of the Medicago microsymbiont Ensifer (Sinorhizobium) medicae strain WSM419.</title>
        <authorList>
            <person name="Reeve W."/>
            <person name="Chain P."/>
            <person name="O'Hara G."/>
            <person name="Ardley J."/>
            <person name="Nandesena K."/>
            <person name="Brau L."/>
            <person name="Tiwari R."/>
            <person name="Malfatti S."/>
            <person name="Kiss H."/>
            <person name="Lapidus A."/>
            <person name="Copeland A."/>
            <person name="Nolan M."/>
            <person name="Land M."/>
            <person name="Hauser L."/>
            <person name="Chang Y.J."/>
            <person name="Ivanova N."/>
            <person name="Mavromatis K."/>
            <person name="Markowitz V."/>
            <person name="Kyrpides N."/>
            <person name="Gollagher M."/>
            <person name="Yates R."/>
            <person name="Dilworth M."/>
            <person name="Howieson J."/>
        </authorList>
    </citation>
    <scope>NUCLEOTIDE SEQUENCE [LARGE SCALE GENOMIC DNA]</scope>
    <source>
        <strain evidence="2 3">WSM419</strain>
    </source>
</reference>